<comment type="caution">
    <text evidence="2">The sequence shown here is derived from an EMBL/GenBank/DDBJ whole genome shotgun (WGS) entry which is preliminary data.</text>
</comment>
<accession>A0A0A0F1K5</accession>
<dbReference type="InterPro" id="IPR000182">
    <property type="entry name" value="GNAT_dom"/>
</dbReference>
<dbReference type="GO" id="GO:0005737">
    <property type="term" value="C:cytoplasm"/>
    <property type="evidence" value="ECO:0007669"/>
    <property type="project" value="TreeGrafter"/>
</dbReference>
<dbReference type="AlphaFoldDB" id="A0A0A0F1K5"/>
<dbReference type="InterPro" id="IPR051908">
    <property type="entry name" value="Ribosomal_N-acetyltransferase"/>
</dbReference>
<dbReference type="InterPro" id="IPR016181">
    <property type="entry name" value="Acyl_CoA_acyltransferase"/>
</dbReference>
<reference evidence="2 3" key="1">
    <citation type="submission" date="2013-08" db="EMBL/GenBank/DDBJ databases">
        <title>Genome sequencing of Lysobacter.</title>
        <authorList>
            <person name="Zhang S."/>
            <person name="Wang G."/>
        </authorList>
    </citation>
    <scope>NUCLEOTIDE SEQUENCE [LARGE SCALE GENOMIC DNA]</scope>
    <source>
        <strain evidence="2 3">GH1-9</strain>
    </source>
</reference>
<evidence type="ECO:0000313" key="2">
    <source>
        <dbReference type="EMBL" id="KGM55272.1"/>
    </source>
</evidence>
<dbReference type="Gene3D" id="3.40.630.30">
    <property type="match status" value="1"/>
</dbReference>
<dbReference type="PANTHER" id="PTHR43441:SF11">
    <property type="entry name" value="RIBOSOMAL-PROTEIN-SERINE ACETYLTRANSFERASE"/>
    <property type="match status" value="1"/>
</dbReference>
<proteinExistence type="predicted"/>
<dbReference type="SUPFAM" id="SSF55729">
    <property type="entry name" value="Acyl-CoA N-acyltransferases (Nat)"/>
    <property type="match status" value="1"/>
</dbReference>
<evidence type="ECO:0000313" key="3">
    <source>
        <dbReference type="Proteomes" id="UP000029998"/>
    </source>
</evidence>
<name>A0A0A0F1K5_9GAMM</name>
<dbReference type="GO" id="GO:0008999">
    <property type="term" value="F:protein-N-terminal-alanine acetyltransferase activity"/>
    <property type="evidence" value="ECO:0007669"/>
    <property type="project" value="TreeGrafter"/>
</dbReference>
<protein>
    <recommendedName>
        <fullName evidence="1">N-acetyltransferase domain-containing protein</fullName>
    </recommendedName>
</protein>
<dbReference type="eggNOG" id="COG1670">
    <property type="taxonomic scope" value="Bacteria"/>
</dbReference>
<dbReference type="EMBL" id="AVPU01000006">
    <property type="protein sequence ID" value="KGM55272.1"/>
    <property type="molecule type" value="Genomic_DNA"/>
</dbReference>
<dbReference type="STRING" id="1385517.N800_15010"/>
<organism evidence="2 3">
    <name type="scientific">Lysobacter daejeonensis GH1-9</name>
    <dbReference type="NCBI Taxonomy" id="1385517"/>
    <lineage>
        <taxon>Bacteria</taxon>
        <taxon>Pseudomonadati</taxon>
        <taxon>Pseudomonadota</taxon>
        <taxon>Gammaproteobacteria</taxon>
        <taxon>Lysobacterales</taxon>
        <taxon>Lysobacteraceae</taxon>
        <taxon>Aerolutibacter</taxon>
    </lineage>
</organism>
<dbReference type="PANTHER" id="PTHR43441">
    <property type="entry name" value="RIBOSOMAL-PROTEIN-SERINE ACETYLTRANSFERASE"/>
    <property type="match status" value="1"/>
</dbReference>
<gene>
    <name evidence="2" type="ORF">N800_15010</name>
</gene>
<keyword evidence="3" id="KW-1185">Reference proteome</keyword>
<dbReference type="Proteomes" id="UP000029998">
    <property type="component" value="Unassembled WGS sequence"/>
</dbReference>
<dbReference type="PROSITE" id="PS51186">
    <property type="entry name" value="GNAT"/>
    <property type="match status" value="1"/>
</dbReference>
<dbReference type="GO" id="GO:1990189">
    <property type="term" value="F:protein N-terminal-serine acetyltransferase activity"/>
    <property type="evidence" value="ECO:0007669"/>
    <property type="project" value="TreeGrafter"/>
</dbReference>
<dbReference type="Pfam" id="PF13302">
    <property type="entry name" value="Acetyltransf_3"/>
    <property type="match status" value="1"/>
</dbReference>
<sequence>MPVLDAGSVRLRPHRENDLQDFFALYSDPQVMRYWSFPAWTHVDQARERFTGALAGHDPSRLLCWAMADADSDRLIGGVTLFAINVEQGRAEIGYALHSSQWGRGHARGALGKVLEHAFGPLGLRRVEADIDPRNAASCRLVERLGFAREGLLRERWCVGGDLQDSAMYGLLARDWLAAPR</sequence>
<feature type="domain" description="N-acetyltransferase" evidence="1">
    <location>
        <begin position="9"/>
        <end position="175"/>
    </location>
</feature>
<evidence type="ECO:0000259" key="1">
    <source>
        <dbReference type="PROSITE" id="PS51186"/>
    </source>
</evidence>